<organism evidence="1 2">
    <name type="scientific">Nelumbo nucifera</name>
    <name type="common">Sacred lotus</name>
    <dbReference type="NCBI Taxonomy" id="4432"/>
    <lineage>
        <taxon>Eukaryota</taxon>
        <taxon>Viridiplantae</taxon>
        <taxon>Streptophyta</taxon>
        <taxon>Embryophyta</taxon>
        <taxon>Tracheophyta</taxon>
        <taxon>Spermatophyta</taxon>
        <taxon>Magnoliopsida</taxon>
        <taxon>Proteales</taxon>
        <taxon>Nelumbonaceae</taxon>
        <taxon>Nelumbo</taxon>
    </lineage>
</organism>
<dbReference type="RefSeq" id="XP_010275598.1">
    <property type="nucleotide sequence ID" value="XM_010277296.2"/>
</dbReference>
<dbReference type="FunCoup" id="A0A1U8B416">
    <property type="interactions" value="322"/>
</dbReference>
<dbReference type="GeneID" id="104610593"/>
<evidence type="ECO:0000313" key="1">
    <source>
        <dbReference type="Proteomes" id="UP000189703"/>
    </source>
</evidence>
<proteinExistence type="predicted"/>
<dbReference type="OMA" id="CKYIVAT"/>
<reference evidence="2" key="1">
    <citation type="submission" date="2025-08" db="UniProtKB">
        <authorList>
            <consortium name="RefSeq"/>
        </authorList>
    </citation>
    <scope>IDENTIFICATION</scope>
</reference>
<dbReference type="KEGG" id="nnu:104610593"/>
<dbReference type="PANTHER" id="PTHR36324:SF1">
    <property type="entry name" value="OS09G0460100 PROTEIN"/>
    <property type="match status" value="1"/>
</dbReference>
<dbReference type="OrthoDB" id="1930572at2759"/>
<accession>A0A1U8B416</accession>
<sequence length="207" mass="23781">MTSFAYEDPKHTSKRCRFFTSALKDAIFHCHSSFHGRPSSSSLEDQKYIANDINEEQEVIVLEICSRAMEAKLKRKGGCMTESLRWVFSPTTGEMFMAPKDMHDLDDNKDEDDEEIETFFSVESCFTRCSNASKEILLAASSCFSGCSSMSKIKLGDLRRHSMIQEFYHCEGWPFGLYRNIVLLPPLPTSPSESWSWQRGNRTMKMH</sequence>
<protein>
    <submittedName>
        <fullName evidence="2">Uncharacterized protein LOC104610593</fullName>
    </submittedName>
</protein>
<dbReference type="Proteomes" id="UP000189703">
    <property type="component" value="Unplaced"/>
</dbReference>
<keyword evidence="1" id="KW-1185">Reference proteome</keyword>
<gene>
    <name evidence="2" type="primary">LOC104610593</name>
</gene>
<name>A0A1U8B416_NELNU</name>
<dbReference type="PANTHER" id="PTHR36324">
    <property type="entry name" value="OS09G0460100 PROTEIN"/>
    <property type="match status" value="1"/>
</dbReference>
<dbReference type="eggNOG" id="ENOG502RXH3">
    <property type="taxonomic scope" value="Eukaryota"/>
</dbReference>
<dbReference type="AlphaFoldDB" id="A0A1U8B416"/>
<evidence type="ECO:0000313" key="2">
    <source>
        <dbReference type="RefSeq" id="XP_010275598.1"/>
    </source>
</evidence>